<dbReference type="InterPro" id="IPR036728">
    <property type="entry name" value="PBP_GOBP_sf"/>
</dbReference>
<dbReference type="PRINTS" id="PR00484">
    <property type="entry name" value="PBPGOBP"/>
</dbReference>
<evidence type="ECO:0000256" key="4">
    <source>
        <dbReference type="SAM" id="SignalP"/>
    </source>
</evidence>
<keyword evidence="3" id="KW-1015">Disulfide bond</keyword>
<dbReference type="AlphaFoldDB" id="Q9U6S4"/>
<organism evidence="5">
    <name type="scientific">Yponomeuta cagnagella</name>
    <name type="common">Spindle ermine moth</name>
    <name type="synonym">Tinea cagnagella</name>
    <dbReference type="NCBI Taxonomy" id="2567736"/>
    <lineage>
        <taxon>Eukaryota</taxon>
        <taxon>Metazoa</taxon>
        <taxon>Ecdysozoa</taxon>
        <taxon>Arthropoda</taxon>
        <taxon>Hexapoda</taxon>
        <taxon>Insecta</taxon>
        <taxon>Pterygota</taxon>
        <taxon>Neoptera</taxon>
        <taxon>Endopterygota</taxon>
        <taxon>Lepidoptera</taxon>
        <taxon>Glossata</taxon>
        <taxon>Ditrysia</taxon>
        <taxon>Yponomeutoidea</taxon>
        <taxon>Yponomeutidae</taxon>
        <taxon>Yponomeutinae</taxon>
        <taxon>Yponomeuta</taxon>
    </lineage>
</organism>
<dbReference type="SUPFAM" id="SSF47565">
    <property type="entry name" value="Insect pheromone/odorant-binding proteins"/>
    <property type="match status" value="1"/>
</dbReference>
<sequence>MALLTRWRMLALIAACLAVRLDWAMASQDIMKKLTVGFSKALDQCKTELAIQENVLQDFYNFWREDYTLVNREMGCVLMCMASKFDLITEDMKVHHKNAHEFAKTHGADDEMAKQLVSMIHECEKTHEGVVDDCGRVLEMAKCFKTKIHELKWAPSMEVVLEEVMTEIQS</sequence>
<keyword evidence="4" id="KW-0732">Signal</keyword>
<dbReference type="EMBL" id="AF177661">
    <property type="protein sequence ID" value="AAF06143.1"/>
    <property type="molecule type" value="Genomic_DNA"/>
</dbReference>
<feature type="disulfide bond" evidence="3">
    <location>
        <begin position="76"/>
        <end position="134"/>
    </location>
</feature>
<evidence type="ECO:0000256" key="2">
    <source>
        <dbReference type="ARBA" id="ARBA00022448"/>
    </source>
</evidence>
<evidence type="ECO:0000256" key="3">
    <source>
        <dbReference type="PIRSR" id="PIRSR015604-1"/>
    </source>
</evidence>
<feature type="chain" id="PRO_5004334224" evidence="4">
    <location>
        <begin position="27"/>
        <end position="170"/>
    </location>
</feature>
<name>Q9U6S4_YPOCA</name>
<keyword evidence="2" id="KW-0813">Transport</keyword>
<dbReference type="InterPro" id="IPR006170">
    <property type="entry name" value="PBP/GOBP"/>
</dbReference>
<dbReference type="SMART" id="SM00708">
    <property type="entry name" value="PhBP"/>
    <property type="match status" value="1"/>
</dbReference>
<dbReference type="InterPro" id="IPR006072">
    <property type="entry name" value="Odorant/phero-bd_Lep"/>
</dbReference>
<gene>
    <name evidence="5" type="primary">PBP</name>
</gene>
<evidence type="ECO:0000313" key="5">
    <source>
        <dbReference type="EMBL" id="AAF06143.1"/>
    </source>
</evidence>
<dbReference type="Gene3D" id="1.10.238.20">
    <property type="entry name" value="Pheromone/general odorant binding protein domain"/>
    <property type="match status" value="1"/>
</dbReference>
<accession>Q9U6S4</accession>
<feature type="signal peptide" evidence="4">
    <location>
        <begin position="1"/>
        <end position="26"/>
    </location>
</feature>
<dbReference type="GO" id="GO:0005549">
    <property type="term" value="F:odorant binding"/>
    <property type="evidence" value="ECO:0007669"/>
    <property type="project" value="InterPro"/>
</dbReference>
<feature type="disulfide bond" evidence="3">
    <location>
        <begin position="45"/>
        <end position="80"/>
    </location>
</feature>
<dbReference type="CDD" id="cd23992">
    <property type="entry name" value="PBP_GOBP"/>
    <property type="match status" value="1"/>
</dbReference>
<feature type="disulfide bond" evidence="3">
    <location>
        <begin position="123"/>
        <end position="143"/>
    </location>
</feature>
<protein>
    <submittedName>
        <fullName evidence="5">Pheromone binding protein</fullName>
    </submittedName>
</protein>
<proteinExistence type="inferred from homology"/>
<evidence type="ECO:0000256" key="1">
    <source>
        <dbReference type="ARBA" id="ARBA00008098"/>
    </source>
</evidence>
<comment type="similarity">
    <text evidence="1">Belongs to the PBP/GOBP family.</text>
</comment>
<reference evidence="5" key="1">
    <citation type="journal article" date="2000" name="J. Mol. Evol.">
        <title>Do pheromone binding proteins converge in amino acid sequence when pheromones converge?</title>
        <authorList>
            <person name="Willett C.S."/>
        </authorList>
    </citation>
    <scope>NUCLEOTIDE SEQUENCE</scope>
</reference>
<dbReference type="PIRSF" id="PIRSF015604">
    <property type="entry name" value="Odorant/phero_bd"/>
    <property type="match status" value="1"/>
</dbReference>
<dbReference type="Pfam" id="PF01395">
    <property type="entry name" value="PBP_GOBP"/>
    <property type="match status" value="1"/>
</dbReference>